<evidence type="ECO:0000256" key="1">
    <source>
        <dbReference type="SAM" id="MobiDB-lite"/>
    </source>
</evidence>
<feature type="compositionally biased region" description="Basic residues" evidence="1">
    <location>
        <begin position="106"/>
        <end position="131"/>
    </location>
</feature>
<feature type="region of interest" description="Disordered" evidence="1">
    <location>
        <begin position="192"/>
        <end position="222"/>
    </location>
</feature>
<proteinExistence type="predicted"/>
<evidence type="ECO:0000313" key="3">
    <source>
        <dbReference type="Proteomes" id="UP001212152"/>
    </source>
</evidence>
<feature type="compositionally biased region" description="Basic and acidic residues" evidence="1">
    <location>
        <begin position="94"/>
        <end position="105"/>
    </location>
</feature>
<dbReference type="EMBL" id="JADGJQ010000005">
    <property type="protein sequence ID" value="KAJ3183845.1"/>
    <property type="molecule type" value="Genomic_DNA"/>
</dbReference>
<sequence>MISAASPMSDYENDPLLYSTTHPSRTYLHQQSHHHHQQSQQDVTDLRNRHHHHHHHHRHDSYLGGAGGLNDGPPTPSVALAADMNHHNSHAHHDHQSQEEQQQQHHDHHHGHQQHHHGHNQPQHHHHQPHMHKFEHLKFEAYPGGELDPLSDDLDFSTGGHGGGAPPLSPTSEHVLAAAEAAIATSQAAAAAAALPPPAKKARRAPMNKRKRQGTVSDEQREAAMRKLRDLEAVIKEHLGTGKFFLVAAALREIDEEKLYIPAKSIYTYAKDRFSFSRRTTNTYLCSASVYESLVEDASLPVPVNISHIRSLHKFPADVRRFIWKMVCKSGQTITEEHVVAMTVKHETGISFSNLNNELYTPKPIISSGKVVIGKPCFDLDPASCEFANDKLHDERIAAAFYDESADGLQQPWHGDVWLSPPLGQDPEGHSQQSRWFCAAEAKYRAGEVRSVMVLLKVDFGTAWFCRAQNYPHCFFGTKLSFSTPTGREKSMQDESHVLVYM</sequence>
<accession>A0AAD5TSB9</accession>
<reference evidence="2" key="1">
    <citation type="submission" date="2020-05" db="EMBL/GenBank/DDBJ databases">
        <title>Phylogenomic resolution of chytrid fungi.</title>
        <authorList>
            <person name="Stajich J.E."/>
            <person name="Amses K."/>
            <person name="Simmons R."/>
            <person name="Seto K."/>
            <person name="Myers J."/>
            <person name="Bonds A."/>
            <person name="Quandt C.A."/>
            <person name="Barry K."/>
            <person name="Liu P."/>
            <person name="Grigoriev I."/>
            <person name="Longcore J.E."/>
            <person name="James T.Y."/>
        </authorList>
    </citation>
    <scope>NUCLEOTIDE SEQUENCE</scope>
    <source>
        <strain evidence="2">JEL0379</strain>
    </source>
</reference>
<comment type="caution">
    <text evidence="2">The sequence shown here is derived from an EMBL/GenBank/DDBJ whole genome shotgun (WGS) entry which is preliminary data.</text>
</comment>
<feature type="compositionally biased region" description="Basic residues" evidence="1">
    <location>
        <begin position="200"/>
        <end position="213"/>
    </location>
</feature>
<dbReference type="AlphaFoldDB" id="A0AAD5TSB9"/>
<organism evidence="2 3">
    <name type="scientific">Geranomyces variabilis</name>
    <dbReference type="NCBI Taxonomy" id="109894"/>
    <lineage>
        <taxon>Eukaryota</taxon>
        <taxon>Fungi</taxon>
        <taxon>Fungi incertae sedis</taxon>
        <taxon>Chytridiomycota</taxon>
        <taxon>Chytridiomycota incertae sedis</taxon>
        <taxon>Chytridiomycetes</taxon>
        <taxon>Spizellomycetales</taxon>
        <taxon>Powellomycetaceae</taxon>
        <taxon>Geranomyces</taxon>
    </lineage>
</organism>
<protein>
    <submittedName>
        <fullName evidence="2">Uncharacterized protein</fullName>
    </submittedName>
</protein>
<feature type="region of interest" description="Disordered" evidence="1">
    <location>
        <begin position="1"/>
        <end position="131"/>
    </location>
</feature>
<feature type="compositionally biased region" description="Basic residues" evidence="1">
    <location>
        <begin position="48"/>
        <end position="59"/>
    </location>
</feature>
<gene>
    <name evidence="2" type="ORF">HDU87_005961</name>
</gene>
<feature type="compositionally biased region" description="Polar residues" evidence="1">
    <location>
        <begin position="18"/>
        <end position="28"/>
    </location>
</feature>
<feature type="region of interest" description="Disordered" evidence="1">
    <location>
        <begin position="143"/>
        <end position="171"/>
    </location>
</feature>
<evidence type="ECO:0000313" key="2">
    <source>
        <dbReference type="EMBL" id="KAJ3183845.1"/>
    </source>
</evidence>
<keyword evidence="3" id="KW-1185">Reference proteome</keyword>
<name>A0AAD5TSB9_9FUNG</name>
<dbReference type="Proteomes" id="UP001212152">
    <property type="component" value="Unassembled WGS sequence"/>
</dbReference>